<protein>
    <submittedName>
        <fullName evidence="1">Uncharacterized protein</fullName>
    </submittedName>
</protein>
<proteinExistence type="predicted"/>
<comment type="caution">
    <text evidence="1">The sequence shown here is derived from an EMBL/GenBank/DDBJ whole genome shotgun (WGS) entry which is preliminary data.</text>
</comment>
<feature type="non-terminal residue" evidence="1">
    <location>
        <position position="118"/>
    </location>
</feature>
<gene>
    <name evidence="1" type="ORF">Tci_901428</name>
</gene>
<dbReference type="AlphaFoldDB" id="A0A699V6V6"/>
<dbReference type="EMBL" id="BKCJ011394863">
    <property type="protein sequence ID" value="GFD29459.1"/>
    <property type="molecule type" value="Genomic_DNA"/>
</dbReference>
<sequence length="118" mass="12790">MLLVSKKLTTSIWYGPPLVLAGNYAWKNRILILRAVNLAGAGFRSFDPARPGNSLTTLETGMGFTLDAKGIVANDPSTFFSIDNGEAPAPANLNPDEYEIQASPTDPLVMNSWESLLY</sequence>
<accession>A0A699V6V6</accession>
<organism evidence="1">
    <name type="scientific">Tanacetum cinerariifolium</name>
    <name type="common">Dalmatian daisy</name>
    <name type="synonym">Chrysanthemum cinerariifolium</name>
    <dbReference type="NCBI Taxonomy" id="118510"/>
    <lineage>
        <taxon>Eukaryota</taxon>
        <taxon>Viridiplantae</taxon>
        <taxon>Streptophyta</taxon>
        <taxon>Embryophyta</taxon>
        <taxon>Tracheophyta</taxon>
        <taxon>Spermatophyta</taxon>
        <taxon>Magnoliopsida</taxon>
        <taxon>eudicotyledons</taxon>
        <taxon>Gunneridae</taxon>
        <taxon>Pentapetalae</taxon>
        <taxon>asterids</taxon>
        <taxon>campanulids</taxon>
        <taxon>Asterales</taxon>
        <taxon>Asteraceae</taxon>
        <taxon>Asteroideae</taxon>
        <taxon>Anthemideae</taxon>
        <taxon>Anthemidinae</taxon>
        <taxon>Tanacetum</taxon>
    </lineage>
</organism>
<reference evidence="1" key="1">
    <citation type="journal article" date="2019" name="Sci. Rep.">
        <title>Draft genome of Tanacetum cinerariifolium, the natural source of mosquito coil.</title>
        <authorList>
            <person name="Yamashiro T."/>
            <person name="Shiraishi A."/>
            <person name="Satake H."/>
            <person name="Nakayama K."/>
        </authorList>
    </citation>
    <scope>NUCLEOTIDE SEQUENCE</scope>
</reference>
<evidence type="ECO:0000313" key="1">
    <source>
        <dbReference type="EMBL" id="GFD29459.1"/>
    </source>
</evidence>
<name>A0A699V6V6_TANCI</name>